<keyword evidence="5" id="KW-1185">Reference proteome</keyword>
<dbReference type="AlphaFoldDB" id="A0AAV9Z3M6"/>
<evidence type="ECO:0000313" key="5">
    <source>
        <dbReference type="Proteomes" id="UP001362999"/>
    </source>
</evidence>
<accession>A0AAV9Z3M6</accession>
<dbReference type="EMBL" id="JAWWNJ010000180">
    <property type="protein sequence ID" value="KAK6974722.1"/>
    <property type="molecule type" value="Genomic_DNA"/>
</dbReference>
<proteinExistence type="predicted"/>
<evidence type="ECO:0000256" key="1">
    <source>
        <dbReference type="SAM" id="SignalP"/>
    </source>
</evidence>
<organism evidence="2 5">
    <name type="scientific">Favolaschia claudopus</name>
    <dbReference type="NCBI Taxonomy" id="2862362"/>
    <lineage>
        <taxon>Eukaryota</taxon>
        <taxon>Fungi</taxon>
        <taxon>Dikarya</taxon>
        <taxon>Basidiomycota</taxon>
        <taxon>Agaricomycotina</taxon>
        <taxon>Agaricomycetes</taxon>
        <taxon>Agaricomycetidae</taxon>
        <taxon>Agaricales</taxon>
        <taxon>Marasmiineae</taxon>
        <taxon>Mycenaceae</taxon>
        <taxon>Favolaschia</taxon>
    </lineage>
</organism>
<keyword evidence="1" id="KW-0732">Signal</keyword>
<name>A0AAV9Z3M6_9AGAR</name>
<comment type="caution">
    <text evidence="2">The sequence shown here is derived from an EMBL/GenBank/DDBJ whole genome shotgun (WGS) entry which is preliminary data.</text>
</comment>
<feature type="signal peptide" evidence="1">
    <location>
        <begin position="1"/>
        <end position="16"/>
    </location>
</feature>
<protein>
    <recommendedName>
        <fullName evidence="6">Secreted protein</fullName>
    </recommendedName>
</protein>
<reference evidence="2 5" key="1">
    <citation type="journal article" date="2024" name="J Genomics">
        <title>Draft genome sequencing and assembly of Favolaschia claudopus CIRM-BRFM 2984 isolated from oak limbs.</title>
        <authorList>
            <person name="Navarro D."/>
            <person name="Drula E."/>
            <person name="Chaduli D."/>
            <person name="Cazenave R."/>
            <person name="Ahrendt S."/>
            <person name="Wang J."/>
            <person name="Lipzen A."/>
            <person name="Daum C."/>
            <person name="Barry K."/>
            <person name="Grigoriev I.V."/>
            <person name="Favel A."/>
            <person name="Rosso M.N."/>
            <person name="Martin F."/>
        </authorList>
    </citation>
    <scope>NUCLEOTIDE SEQUENCE [LARGE SCALE GENOMIC DNA]</scope>
    <source>
        <strain evidence="2 5">CIRM-BRFM 2984</strain>
    </source>
</reference>
<evidence type="ECO:0000313" key="3">
    <source>
        <dbReference type="EMBL" id="KAK6974722.1"/>
    </source>
</evidence>
<dbReference type="Proteomes" id="UP001362999">
    <property type="component" value="Unassembled WGS sequence"/>
</dbReference>
<gene>
    <name evidence="3" type="ORF">R3P38DRAFT_2811592</name>
    <name evidence="2" type="ORF">R3P38DRAFT_2814094</name>
    <name evidence="4" type="ORF">R3P38DRAFT_3355993</name>
</gene>
<dbReference type="EMBL" id="JAWWNJ010000033">
    <property type="protein sequence ID" value="KAK7025867.1"/>
    <property type="molecule type" value="Genomic_DNA"/>
</dbReference>
<dbReference type="EMBL" id="JAWWNJ010000218">
    <property type="protein sequence ID" value="KAK6969607.1"/>
    <property type="molecule type" value="Genomic_DNA"/>
</dbReference>
<feature type="chain" id="PRO_5044716769" description="Secreted protein" evidence="1">
    <location>
        <begin position="17"/>
        <end position="175"/>
    </location>
</feature>
<evidence type="ECO:0000313" key="2">
    <source>
        <dbReference type="EMBL" id="KAK6969607.1"/>
    </source>
</evidence>
<sequence length="175" mass="18977">MLQIYPFLCMSVLARGFPLMASDNETNLLAVEVDVSNNGIIFDIKLGHSIIPQTVPPSSNATSTVLGSRSAETQATVDGGSSFATTTTIVQSNSVGRSDQLPLAGANVFPFRNGKRVPTRFFGINKYSSKRIPSDVLQPSVRWAKSNELGPDFILAQHRITSPAFADVRVLRKRP</sequence>
<evidence type="ECO:0000313" key="4">
    <source>
        <dbReference type="EMBL" id="KAK7025867.1"/>
    </source>
</evidence>
<evidence type="ECO:0008006" key="6">
    <source>
        <dbReference type="Google" id="ProtNLM"/>
    </source>
</evidence>